<dbReference type="EMBL" id="SCFR01000002">
    <property type="protein sequence ID" value="TFF67536.1"/>
    <property type="molecule type" value="Genomic_DNA"/>
</dbReference>
<comment type="caution">
    <text evidence="2">The sequence shown here is derived from an EMBL/GenBank/DDBJ whole genome shotgun (WGS) entry which is preliminary data.</text>
</comment>
<keyword evidence="1" id="KW-1133">Transmembrane helix</keyword>
<keyword evidence="1" id="KW-0812">Transmembrane</keyword>
<keyword evidence="3" id="KW-1185">Reference proteome</keyword>
<feature type="transmembrane region" description="Helical" evidence="1">
    <location>
        <begin position="12"/>
        <end position="33"/>
    </location>
</feature>
<reference evidence="2 3" key="1">
    <citation type="submission" date="2019-01" db="EMBL/GenBank/DDBJ databases">
        <title>Draft Genome Sequences of Helcococcus ovis Strains Isolated from the Uterus and Vagina of Dairy Cows with Metritis.</title>
        <authorList>
            <person name="Cunha F."/>
            <person name="Jeon S.J."/>
            <person name="Kutzer P."/>
            <person name="Galvao K.N."/>
        </authorList>
    </citation>
    <scope>NUCLEOTIDE SEQUENCE [LARGE SCALE GENOMIC DNA]</scope>
    <source>
        <strain evidence="2 3">KG-37</strain>
    </source>
</reference>
<evidence type="ECO:0000256" key="1">
    <source>
        <dbReference type="SAM" id="Phobius"/>
    </source>
</evidence>
<proteinExistence type="predicted"/>
<dbReference type="Proteomes" id="UP000297454">
    <property type="component" value="Unassembled WGS sequence"/>
</dbReference>
<gene>
    <name evidence="2" type="ORF">EQF91_01125</name>
</gene>
<protein>
    <submittedName>
        <fullName evidence="2">Uncharacterized protein</fullName>
    </submittedName>
</protein>
<keyword evidence="1" id="KW-0472">Membrane</keyword>
<evidence type="ECO:0000313" key="3">
    <source>
        <dbReference type="Proteomes" id="UP000297454"/>
    </source>
</evidence>
<accession>A0A4R9C4W1</accession>
<dbReference type="AlphaFoldDB" id="A0A4R9C4W1"/>
<dbReference type="RefSeq" id="WP_134744002.1">
    <property type="nucleotide sequence ID" value="NZ_CP119761.1"/>
</dbReference>
<evidence type="ECO:0000313" key="2">
    <source>
        <dbReference type="EMBL" id="TFF67536.1"/>
    </source>
</evidence>
<organism evidence="2 3">
    <name type="scientific">Helcococcus ovis</name>
    <dbReference type="NCBI Taxonomy" id="72026"/>
    <lineage>
        <taxon>Bacteria</taxon>
        <taxon>Bacillati</taxon>
        <taxon>Bacillota</taxon>
        <taxon>Tissierellia</taxon>
        <taxon>Tissierellales</taxon>
        <taxon>Peptoniphilaceae</taxon>
        <taxon>Helcococcus</taxon>
    </lineage>
</organism>
<sequence length="354" mass="41680">MKKYLNRGSLTIEASLVFILFTIGYFIVNNVAISIMTESLTRKALFETGLEFSTYIEVIDKFEYTNSLKTTTFDIKEYENIITDGIGKEISFENFNVIIADLKRLLKHDMSGEFKKIVYNNILKKIFLVKLNDISKNFNLNKSTIINGITGIEFFNSKILENSNRLEINLKYKNEIGKFGFLSYKNEVIQKFLIDTWIVNHNKKHKKSIWDETNFERGRYFAGNVRKNDKLIEIKIGKGIDLFDFENNTAIKVYSINIFEEFYSNKNLDKYQIKEEFFNLIKTYKNKFKKDLIKYKEIESISGRKIKLNNPKTKLILILPEEAKKLSDIEVYIKKINDIIPSEIRYMEKAFNDN</sequence>
<name>A0A4R9C4W1_9FIRM</name>